<reference evidence="3 4" key="1">
    <citation type="submission" date="2015-07" db="EMBL/GenBank/DDBJ databases">
        <title>The genome of the fungus Escovopsis weberi, a specialized disease agent of ant agriculture.</title>
        <authorList>
            <person name="de Man T.J."/>
            <person name="Stajich J.E."/>
            <person name="Kubicek C.P."/>
            <person name="Chenthamara K."/>
            <person name="Atanasova L."/>
            <person name="Druzhinina I.S."/>
            <person name="Birnbaum S."/>
            <person name="Barribeau S.M."/>
            <person name="Teiling C."/>
            <person name="Suen G."/>
            <person name="Currie C."/>
            <person name="Gerardo N.M."/>
        </authorList>
    </citation>
    <scope>NUCLEOTIDE SEQUENCE [LARGE SCALE GENOMIC DNA]</scope>
</reference>
<protein>
    <recommendedName>
        <fullName evidence="2">NWD NACHT-NTPase N-terminal domain-containing protein</fullName>
    </recommendedName>
</protein>
<dbReference type="STRING" id="150374.A0A0M8N338"/>
<accession>A0A0M8N338</accession>
<dbReference type="OrthoDB" id="4919232at2759"/>
<evidence type="ECO:0000313" key="4">
    <source>
        <dbReference type="Proteomes" id="UP000053831"/>
    </source>
</evidence>
<dbReference type="EMBL" id="LGSR01000006">
    <property type="protein sequence ID" value="KOS22167.1"/>
    <property type="molecule type" value="Genomic_DNA"/>
</dbReference>
<name>A0A0M8N338_ESCWE</name>
<evidence type="ECO:0000313" key="3">
    <source>
        <dbReference type="EMBL" id="KOS22167.1"/>
    </source>
</evidence>
<keyword evidence="4" id="KW-1185">Reference proteome</keyword>
<proteinExistence type="predicted"/>
<dbReference type="Pfam" id="PF17100">
    <property type="entry name" value="NACHT_N"/>
    <property type="match status" value="1"/>
</dbReference>
<comment type="caution">
    <text evidence="3">The sequence shown here is derived from an EMBL/GenBank/DDBJ whole genome shotgun (WGS) entry which is preliminary data.</text>
</comment>
<dbReference type="InterPro" id="IPR031359">
    <property type="entry name" value="NACHT_N"/>
</dbReference>
<evidence type="ECO:0000256" key="1">
    <source>
        <dbReference type="SAM" id="MobiDB-lite"/>
    </source>
</evidence>
<organism evidence="3 4">
    <name type="scientific">Escovopsis weberi</name>
    <dbReference type="NCBI Taxonomy" id="150374"/>
    <lineage>
        <taxon>Eukaryota</taxon>
        <taxon>Fungi</taxon>
        <taxon>Dikarya</taxon>
        <taxon>Ascomycota</taxon>
        <taxon>Pezizomycotina</taxon>
        <taxon>Sordariomycetes</taxon>
        <taxon>Hypocreomycetidae</taxon>
        <taxon>Hypocreales</taxon>
        <taxon>Hypocreaceae</taxon>
        <taxon>Escovopsis</taxon>
    </lineage>
</organism>
<sequence>MGGRRTTVQCRHGIDSPGFKSFFTHLLHPRSRSVACCHPHPNTAVLNVDNLALQTTTSHGSEKSGPSLVASSTPTRPPKRPALGTTPSFYERVKSVFYRSQADPSLELWNAAYDSLRDRKESTALVAAYETIITHQLPDHLKLFGAMGSSFNDISIGERSRLMTTITEAGLRRQHCSVSQSHATATAKHLVHSSTDMIESLVPEYPSAAVAWAGISTLTPLLLQTMLDCVHGVKCGTVHLISRIPWYTHLSDLLAPSNWRDLHDFKVQRQEMQECIVGLYRKVLELEMNCVLAAASTWCQIARNVVRRNDLIGLLDSLREADQHFVGMVETNMTGPAKQSLLQLNRDLDLAGMCPMEKT</sequence>
<dbReference type="AlphaFoldDB" id="A0A0M8N338"/>
<feature type="region of interest" description="Disordered" evidence="1">
    <location>
        <begin position="56"/>
        <end position="86"/>
    </location>
</feature>
<dbReference type="Proteomes" id="UP000053831">
    <property type="component" value="Unassembled WGS sequence"/>
</dbReference>
<gene>
    <name evidence="3" type="ORF">ESCO_001493</name>
</gene>
<evidence type="ECO:0000259" key="2">
    <source>
        <dbReference type="Pfam" id="PF17100"/>
    </source>
</evidence>
<feature type="domain" description="NWD NACHT-NTPase N-terminal" evidence="2">
    <location>
        <begin position="107"/>
        <end position="325"/>
    </location>
</feature>